<dbReference type="SMART" id="SM00166">
    <property type="entry name" value="UBX"/>
    <property type="match status" value="1"/>
</dbReference>
<feature type="region of interest" description="Disordered" evidence="1">
    <location>
        <begin position="46"/>
        <end position="171"/>
    </location>
</feature>
<dbReference type="Proteomes" id="UP000193685">
    <property type="component" value="Unassembled WGS sequence"/>
</dbReference>
<dbReference type="GO" id="GO:0007030">
    <property type="term" value="P:Golgi organization"/>
    <property type="evidence" value="ECO:0007669"/>
    <property type="project" value="TreeGrafter"/>
</dbReference>
<sequence length="381" mass="40456">MSSSSDDQVASFLAITGTSDPEAAQFYLDANKGDLNEALASFLEGNEASVQRTAPSSRPAASSSSKTTAKRATGSVSTLGSIAKHGSDDDESDDEKPAEFYTGGEKSGLGVLDPNSKKKDRSAQGLIEQIMRKAQQGGAPPNEDDDASGASRFKGAGYTLGSDEADSTKVEDPNEVFRRSMAHVPPRVKRTLKLWQDGFSVDDGPLFRFDDPANKEYLEAINQGHAPLSLLNVAFGQPVDVEVQKSDDNYSPPPKIHKPFDGQGHRLGSEIPPAAGNASVALQQSASQSSSANAQPSMDVDASLPQTQLNIRLAAGGRLVSAFNTTHTVDDVYGLVDRASDAAGHAYVLLTPFPRREYQRGSKDTLEAAGLLKGTLQQKFL</sequence>
<accession>A0A1Y2F528</accession>
<evidence type="ECO:0000256" key="1">
    <source>
        <dbReference type="SAM" id="MobiDB-lite"/>
    </source>
</evidence>
<dbReference type="SUPFAM" id="SSF102848">
    <property type="entry name" value="NSFL1 (p97 ATPase) cofactor p47, SEP domain"/>
    <property type="match status" value="1"/>
</dbReference>
<protein>
    <submittedName>
        <fullName evidence="4">Uncharacterized protein</fullName>
    </submittedName>
</protein>
<dbReference type="OrthoDB" id="25887at2759"/>
<dbReference type="InterPro" id="IPR012989">
    <property type="entry name" value="SEP_domain"/>
</dbReference>
<evidence type="ECO:0000313" key="5">
    <source>
        <dbReference type="Proteomes" id="UP000193685"/>
    </source>
</evidence>
<dbReference type="Gene3D" id="1.10.8.10">
    <property type="entry name" value="DNA helicase RuvA subunit, C-terminal domain"/>
    <property type="match status" value="1"/>
</dbReference>
<dbReference type="SMART" id="SM00553">
    <property type="entry name" value="SEP"/>
    <property type="match status" value="1"/>
</dbReference>
<dbReference type="PROSITE" id="PS51399">
    <property type="entry name" value="SEP"/>
    <property type="match status" value="1"/>
</dbReference>
<evidence type="ECO:0000259" key="2">
    <source>
        <dbReference type="PROSITE" id="PS50033"/>
    </source>
</evidence>
<dbReference type="Pfam" id="PF08059">
    <property type="entry name" value="SEP"/>
    <property type="match status" value="1"/>
</dbReference>
<dbReference type="InterPro" id="IPR009060">
    <property type="entry name" value="UBA-like_sf"/>
</dbReference>
<dbReference type="GO" id="GO:0061025">
    <property type="term" value="P:membrane fusion"/>
    <property type="evidence" value="ECO:0007669"/>
    <property type="project" value="TreeGrafter"/>
</dbReference>
<evidence type="ECO:0000259" key="3">
    <source>
        <dbReference type="PROSITE" id="PS51399"/>
    </source>
</evidence>
<dbReference type="AlphaFoldDB" id="A0A1Y2F528"/>
<feature type="domain" description="UBX" evidence="2">
    <location>
        <begin position="302"/>
        <end position="379"/>
    </location>
</feature>
<dbReference type="GO" id="GO:0005634">
    <property type="term" value="C:nucleus"/>
    <property type="evidence" value="ECO:0007669"/>
    <property type="project" value="TreeGrafter"/>
</dbReference>
<dbReference type="InterPro" id="IPR036241">
    <property type="entry name" value="NSFL1C_SEP_dom_sf"/>
</dbReference>
<gene>
    <name evidence="4" type="ORF">BCR37DRAFT_370310</name>
</gene>
<dbReference type="EMBL" id="MCFI01000016">
    <property type="protein sequence ID" value="ORY79028.1"/>
    <property type="molecule type" value="Genomic_DNA"/>
</dbReference>
<dbReference type="GO" id="GO:0043130">
    <property type="term" value="F:ubiquitin binding"/>
    <property type="evidence" value="ECO:0007669"/>
    <property type="project" value="TreeGrafter"/>
</dbReference>
<dbReference type="PANTHER" id="PTHR23333:SF20">
    <property type="entry name" value="NSFL1 COFACTOR P47"/>
    <property type="match status" value="1"/>
</dbReference>
<feature type="compositionally biased region" description="Basic and acidic residues" evidence="1">
    <location>
        <begin position="258"/>
        <end position="268"/>
    </location>
</feature>
<reference evidence="4 5" key="1">
    <citation type="submission" date="2016-07" db="EMBL/GenBank/DDBJ databases">
        <title>Pervasive Adenine N6-methylation of Active Genes in Fungi.</title>
        <authorList>
            <consortium name="DOE Joint Genome Institute"/>
            <person name="Mondo S.J."/>
            <person name="Dannebaum R.O."/>
            <person name="Kuo R.C."/>
            <person name="Labutti K."/>
            <person name="Haridas S."/>
            <person name="Kuo A."/>
            <person name="Salamov A."/>
            <person name="Ahrendt S.R."/>
            <person name="Lipzen A."/>
            <person name="Sullivan W."/>
            <person name="Andreopoulos W.B."/>
            <person name="Clum A."/>
            <person name="Lindquist E."/>
            <person name="Daum C."/>
            <person name="Ramamoorthy G.K."/>
            <person name="Gryganskyi A."/>
            <person name="Culley D."/>
            <person name="Magnuson J.K."/>
            <person name="James T.Y."/>
            <person name="O'Malley M.A."/>
            <person name="Stajich J.E."/>
            <person name="Spatafora J.W."/>
            <person name="Visel A."/>
            <person name="Grigoriev I.V."/>
        </authorList>
    </citation>
    <scope>NUCLEOTIDE SEQUENCE [LARGE SCALE GENOMIC DNA]</scope>
    <source>
        <strain evidence="4 5">12-1054</strain>
    </source>
</reference>
<organism evidence="4 5">
    <name type="scientific">Protomyces lactucae-debilis</name>
    <dbReference type="NCBI Taxonomy" id="2754530"/>
    <lineage>
        <taxon>Eukaryota</taxon>
        <taxon>Fungi</taxon>
        <taxon>Dikarya</taxon>
        <taxon>Ascomycota</taxon>
        <taxon>Taphrinomycotina</taxon>
        <taxon>Taphrinomycetes</taxon>
        <taxon>Taphrinales</taxon>
        <taxon>Protomycetaceae</taxon>
        <taxon>Protomyces</taxon>
    </lineage>
</organism>
<dbReference type="GO" id="GO:0005829">
    <property type="term" value="C:cytosol"/>
    <property type="evidence" value="ECO:0007669"/>
    <property type="project" value="TreeGrafter"/>
</dbReference>
<dbReference type="GO" id="GO:0031468">
    <property type="term" value="P:nuclear membrane reassembly"/>
    <property type="evidence" value="ECO:0007669"/>
    <property type="project" value="TreeGrafter"/>
</dbReference>
<dbReference type="PANTHER" id="PTHR23333">
    <property type="entry name" value="UBX DOMAIN CONTAINING PROTEIN"/>
    <property type="match status" value="1"/>
</dbReference>
<dbReference type="FunFam" id="3.30.420.210:FF:000002">
    <property type="entry name" value="UBX domain-containing protein 1"/>
    <property type="match status" value="1"/>
</dbReference>
<dbReference type="Gene3D" id="3.30.420.210">
    <property type="entry name" value="SEP domain"/>
    <property type="match status" value="1"/>
</dbReference>
<feature type="region of interest" description="Disordered" evidence="1">
    <location>
        <begin position="245"/>
        <end position="299"/>
    </location>
</feature>
<feature type="compositionally biased region" description="Low complexity" evidence="1">
    <location>
        <begin position="278"/>
        <end position="297"/>
    </location>
</feature>
<dbReference type="Pfam" id="PF14555">
    <property type="entry name" value="UBA_4"/>
    <property type="match status" value="1"/>
</dbReference>
<evidence type="ECO:0000313" key="4">
    <source>
        <dbReference type="EMBL" id="ORY79028.1"/>
    </source>
</evidence>
<dbReference type="OMA" id="NKDHTDK"/>
<dbReference type="SUPFAM" id="SSF54236">
    <property type="entry name" value="Ubiquitin-like"/>
    <property type="match status" value="1"/>
</dbReference>
<dbReference type="GeneID" id="63784927"/>
<proteinExistence type="predicted"/>
<dbReference type="SUPFAM" id="SSF46934">
    <property type="entry name" value="UBA-like"/>
    <property type="match status" value="1"/>
</dbReference>
<keyword evidence="5" id="KW-1185">Reference proteome</keyword>
<dbReference type="STRING" id="56484.A0A1Y2F528"/>
<feature type="compositionally biased region" description="Low complexity" evidence="1">
    <location>
        <begin position="53"/>
        <end position="73"/>
    </location>
</feature>
<dbReference type="PROSITE" id="PS50033">
    <property type="entry name" value="UBX"/>
    <property type="match status" value="1"/>
</dbReference>
<dbReference type="Gene3D" id="3.10.20.90">
    <property type="entry name" value="Phosphatidylinositol 3-kinase Catalytic Subunit, Chain A, domain 1"/>
    <property type="match status" value="1"/>
</dbReference>
<dbReference type="Pfam" id="PF00789">
    <property type="entry name" value="UBX"/>
    <property type="match status" value="1"/>
</dbReference>
<dbReference type="RefSeq" id="XP_040723660.1">
    <property type="nucleotide sequence ID" value="XM_040868328.1"/>
</dbReference>
<feature type="domain" description="SEP" evidence="3">
    <location>
        <begin position="187"/>
        <end position="251"/>
    </location>
</feature>
<dbReference type="GO" id="GO:0000045">
    <property type="term" value="P:autophagosome assembly"/>
    <property type="evidence" value="ECO:0007669"/>
    <property type="project" value="TreeGrafter"/>
</dbReference>
<dbReference type="GO" id="GO:0043161">
    <property type="term" value="P:proteasome-mediated ubiquitin-dependent protein catabolic process"/>
    <property type="evidence" value="ECO:0007669"/>
    <property type="project" value="TreeGrafter"/>
</dbReference>
<name>A0A1Y2F528_PROLT</name>
<dbReference type="InterPro" id="IPR029071">
    <property type="entry name" value="Ubiquitin-like_domsf"/>
</dbReference>
<dbReference type="InterPro" id="IPR001012">
    <property type="entry name" value="UBX_dom"/>
</dbReference>
<comment type="caution">
    <text evidence="4">The sequence shown here is derived from an EMBL/GenBank/DDBJ whole genome shotgun (WGS) entry which is preliminary data.</text>
</comment>